<dbReference type="OrthoDB" id="10019514at2759"/>
<protein>
    <submittedName>
        <fullName evidence="1">Uncharacterized protein</fullName>
    </submittedName>
</protein>
<dbReference type="AlphaFoldDB" id="A0A6A5QWI4"/>
<evidence type="ECO:0000313" key="1">
    <source>
        <dbReference type="EMBL" id="KAF1918227.1"/>
    </source>
</evidence>
<sequence>MYRPEIYNHTLLNPKWSPQTTSLSRSSVLVYTKWYHPRLGRRRTRFSNPPQCIATMMTSFPIIISSCNLPRTRPRLVRADSLRHQLRSCACMELYTDSKPKRKRKRVDAVLPCWLASKPSNLSSMAWGHPQVRNVCYRI</sequence>
<keyword evidence="2" id="KW-1185">Reference proteome</keyword>
<accession>A0A6A5QWI4</accession>
<organism evidence="1 2">
    <name type="scientific">Ampelomyces quisqualis</name>
    <name type="common">Powdery mildew agent</name>
    <dbReference type="NCBI Taxonomy" id="50730"/>
    <lineage>
        <taxon>Eukaryota</taxon>
        <taxon>Fungi</taxon>
        <taxon>Dikarya</taxon>
        <taxon>Ascomycota</taxon>
        <taxon>Pezizomycotina</taxon>
        <taxon>Dothideomycetes</taxon>
        <taxon>Pleosporomycetidae</taxon>
        <taxon>Pleosporales</taxon>
        <taxon>Pleosporineae</taxon>
        <taxon>Phaeosphaeriaceae</taxon>
        <taxon>Ampelomyces</taxon>
    </lineage>
</organism>
<name>A0A6A5QWI4_AMPQU</name>
<evidence type="ECO:0000313" key="2">
    <source>
        <dbReference type="Proteomes" id="UP000800096"/>
    </source>
</evidence>
<dbReference type="Proteomes" id="UP000800096">
    <property type="component" value="Unassembled WGS sequence"/>
</dbReference>
<dbReference type="EMBL" id="ML979134">
    <property type="protein sequence ID" value="KAF1918227.1"/>
    <property type="molecule type" value="Genomic_DNA"/>
</dbReference>
<reference evidence="1" key="1">
    <citation type="journal article" date="2020" name="Stud. Mycol.">
        <title>101 Dothideomycetes genomes: a test case for predicting lifestyles and emergence of pathogens.</title>
        <authorList>
            <person name="Haridas S."/>
            <person name="Albert R."/>
            <person name="Binder M."/>
            <person name="Bloem J."/>
            <person name="Labutti K."/>
            <person name="Salamov A."/>
            <person name="Andreopoulos B."/>
            <person name="Baker S."/>
            <person name="Barry K."/>
            <person name="Bills G."/>
            <person name="Bluhm B."/>
            <person name="Cannon C."/>
            <person name="Castanera R."/>
            <person name="Culley D."/>
            <person name="Daum C."/>
            <person name="Ezra D."/>
            <person name="Gonzalez J."/>
            <person name="Henrissat B."/>
            <person name="Kuo A."/>
            <person name="Liang C."/>
            <person name="Lipzen A."/>
            <person name="Lutzoni F."/>
            <person name="Magnuson J."/>
            <person name="Mondo S."/>
            <person name="Nolan M."/>
            <person name="Ohm R."/>
            <person name="Pangilinan J."/>
            <person name="Park H.-J."/>
            <person name="Ramirez L."/>
            <person name="Alfaro M."/>
            <person name="Sun H."/>
            <person name="Tritt A."/>
            <person name="Yoshinaga Y."/>
            <person name="Zwiers L.-H."/>
            <person name="Turgeon B."/>
            <person name="Goodwin S."/>
            <person name="Spatafora J."/>
            <person name="Crous P."/>
            <person name="Grigoriev I."/>
        </authorList>
    </citation>
    <scope>NUCLEOTIDE SEQUENCE</scope>
    <source>
        <strain evidence="1">HMLAC05119</strain>
    </source>
</reference>
<gene>
    <name evidence="1" type="ORF">BDU57DRAFT_192337</name>
</gene>
<proteinExistence type="predicted"/>